<keyword evidence="3" id="KW-1185">Reference proteome</keyword>
<dbReference type="RefSeq" id="XP_041405783.1">
    <property type="nucleotide sequence ID" value="XM_041549849.1"/>
</dbReference>
<reference evidence="2 3" key="1">
    <citation type="submission" date="2020-05" db="EMBL/GenBank/DDBJ databases">
        <authorList>
            <person name="Casaregola S."/>
            <person name="Devillers H."/>
            <person name="Grondin C."/>
        </authorList>
    </citation>
    <scope>NUCLEOTIDE SEQUENCE [LARGE SCALE GENOMIC DNA]</scope>
    <source>
        <strain evidence="2 3">CLIB 1767</strain>
    </source>
</reference>
<dbReference type="GeneID" id="64856914"/>
<evidence type="ECO:0000259" key="1">
    <source>
        <dbReference type="Pfam" id="PF02194"/>
    </source>
</evidence>
<dbReference type="Pfam" id="PF02194">
    <property type="entry name" value="PXA"/>
    <property type="match status" value="1"/>
</dbReference>
<accession>A0A8H2ZHH1</accession>
<name>A0A8H2ZHH1_9SACH</name>
<evidence type="ECO:0000313" key="2">
    <source>
        <dbReference type="EMBL" id="CAB4253938.1"/>
    </source>
</evidence>
<dbReference type="Proteomes" id="UP000644660">
    <property type="component" value="Unassembled WGS sequence"/>
</dbReference>
<feature type="domain" description="PXA" evidence="1">
    <location>
        <begin position="84"/>
        <end position="166"/>
    </location>
</feature>
<dbReference type="EMBL" id="CAEFZW010000003">
    <property type="protein sequence ID" value="CAB4253938.1"/>
    <property type="molecule type" value="Genomic_DNA"/>
</dbReference>
<dbReference type="AlphaFoldDB" id="A0A8H2ZHH1"/>
<gene>
    <name evidence="2" type="ORF">KABA2_03S08800</name>
</gene>
<protein>
    <recommendedName>
        <fullName evidence="1">PXA domain-containing protein</fullName>
    </recommendedName>
</protein>
<dbReference type="OrthoDB" id="5582218at2759"/>
<proteinExistence type="predicted"/>
<evidence type="ECO:0000313" key="3">
    <source>
        <dbReference type="Proteomes" id="UP000644660"/>
    </source>
</evidence>
<comment type="caution">
    <text evidence="2">The sequence shown here is derived from an EMBL/GenBank/DDBJ whole genome shotgun (WGS) entry which is preliminary data.</text>
</comment>
<dbReference type="InterPro" id="IPR003114">
    <property type="entry name" value="Phox_assoc"/>
</dbReference>
<sequence>MSTVLYNTNSTFIQRYQRNNLRQNKSALINKDGVLTNATTSEVDDDPFVSKYSKDSPKYLHQLCCFYLPSSLHQRIRNLKASPDLEIMALVVLIYKNFISHWYGSKIPTKDTQFATEIYNIVEKLISYLRKKSHINIKSILLNEFPLLLSTHICALRSIDDKYNMNHIDIYKRYSQLTLYEEDTYPYVITILIQRSLNNTSLLQGTFIDALFNQLLLGRVFDSVAEPYYVLRSISKCCNKIMERKNTKDLSTHEQYWTKIKTKLSQVRKMVTYILSYDNRNNESNYDSVMNNYITHTWFVDLLQLEIRKPLLYSTLKFLQNIFSKSTTLNKISNNALDNLIYKKLMDSTTVSSLTRLIRHTLFPHDNLMGPRTAIPTGGDFEVFKNEIIEELWEVCKIFKGTLILNITKEDIRDFVNSICVSKECNKILMFRLADCILAHITDGNIMENDS</sequence>
<organism evidence="2 3">
    <name type="scientific">Maudiozyma barnettii</name>
    <dbReference type="NCBI Taxonomy" id="61262"/>
    <lineage>
        <taxon>Eukaryota</taxon>
        <taxon>Fungi</taxon>
        <taxon>Dikarya</taxon>
        <taxon>Ascomycota</taxon>
        <taxon>Saccharomycotina</taxon>
        <taxon>Saccharomycetes</taxon>
        <taxon>Saccharomycetales</taxon>
        <taxon>Saccharomycetaceae</taxon>
        <taxon>Maudiozyma</taxon>
    </lineage>
</organism>